<keyword evidence="1" id="KW-0812">Transmembrane</keyword>
<keyword evidence="1" id="KW-1133">Transmembrane helix</keyword>
<sequence length="357" mass="42173">MKQDIKWIKYSLTSTFFIILVITIFNYRVDSLGIFGNSSYLLDGAKALTNGKMIAGLRNYDERAFQALIIKNLKVKNDIIAIGSSRSLQIRKRFVTHKKDINFFNHSVTGAILNDYISIIGAYESIKGYLPSTIILGIDPWIFNKNSEHNKWQSISEYYNFEIAKIYNKKPKSRVKINTTKWKQLINYDYTLANINFFKTLLKNGGKAFYITNRIDIDDTIKESDGSRHYEYKRRYIKEDRVKREAIKYTQGKVYLISNYNKLSNIKLFEDFIKYLKSRGVNIIFYLPPYNPISYDILSKNRKYRYIDIVEKYLKKFAKEMNIELKGSYNPHIYNFKNRDFADGMHSHDEVVKKIFE</sequence>
<gene>
    <name evidence="2" type="ORF">MNB_SV-15-566</name>
</gene>
<keyword evidence="1" id="KW-0472">Membrane</keyword>
<dbReference type="EMBL" id="FRYL01000021">
    <property type="protein sequence ID" value="SHO80916.1"/>
    <property type="molecule type" value="Genomic_DNA"/>
</dbReference>
<evidence type="ECO:0000256" key="1">
    <source>
        <dbReference type="SAM" id="Phobius"/>
    </source>
</evidence>
<name>A0A1W1EJC6_9ZZZZ</name>
<protein>
    <submittedName>
        <fullName evidence="2">Uncharacterized protein</fullName>
    </submittedName>
</protein>
<feature type="transmembrane region" description="Helical" evidence="1">
    <location>
        <begin position="7"/>
        <end position="27"/>
    </location>
</feature>
<organism evidence="2">
    <name type="scientific">hydrothermal vent metagenome</name>
    <dbReference type="NCBI Taxonomy" id="652676"/>
    <lineage>
        <taxon>unclassified sequences</taxon>
        <taxon>metagenomes</taxon>
        <taxon>ecological metagenomes</taxon>
    </lineage>
</organism>
<evidence type="ECO:0000313" key="2">
    <source>
        <dbReference type="EMBL" id="SHO80916.1"/>
    </source>
</evidence>
<accession>A0A1W1EJC6</accession>
<proteinExistence type="predicted"/>
<dbReference type="AlphaFoldDB" id="A0A1W1EJC6"/>
<reference evidence="2" key="1">
    <citation type="submission" date="2016-10" db="EMBL/GenBank/DDBJ databases">
        <authorList>
            <person name="de Groot N.N."/>
        </authorList>
    </citation>
    <scope>NUCLEOTIDE SEQUENCE</scope>
</reference>